<gene>
    <name evidence="1" type="ORF">PIB30_058334</name>
</gene>
<organism evidence="1 2">
    <name type="scientific">Stylosanthes scabra</name>
    <dbReference type="NCBI Taxonomy" id="79078"/>
    <lineage>
        <taxon>Eukaryota</taxon>
        <taxon>Viridiplantae</taxon>
        <taxon>Streptophyta</taxon>
        <taxon>Embryophyta</taxon>
        <taxon>Tracheophyta</taxon>
        <taxon>Spermatophyta</taxon>
        <taxon>Magnoliopsida</taxon>
        <taxon>eudicotyledons</taxon>
        <taxon>Gunneridae</taxon>
        <taxon>Pentapetalae</taxon>
        <taxon>rosids</taxon>
        <taxon>fabids</taxon>
        <taxon>Fabales</taxon>
        <taxon>Fabaceae</taxon>
        <taxon>Papilionoideae</taxon>
        <taxon>50 kb inversion clade</taxon>
        <taxon>dalbergioids sensu lato</taxon>
        <taxon>Dalbergieae</taxon>
        <taxon>Pterocarpus clade</taxon>
        <taxon>Stylosanthes</taxon>
    </lineage>
</organism>
<proteinExistence type="predicted"/>
<dbReference type="Proteomes" id="UP001341840">
    <property type="component" value="Unassembled WGS sequence"/>
</dbReference>
<protein>
    <submittedName>
        <fullName evidence="1">Uncharacterized protein</fullName>
    </submittedName>
</protein>
<reference evidence="1 2" key="1">
    <citation type="journal article" date="2023" name="Plants (Basel)">
        <title>Bridging the Gap: Combining Genomics and Transcriptomics Approaches to Understand Stylosanthes scabra, an Orphan Legume from the Brazilian Caatinga.</title>
        <authorList>
            <person name="Ferreira-Neto J.R.C."/>
            <person name="da Silva M.D."/>
            <person name="Binneck E."/>
            <person name="de Melo N.F."/>
            <person name="da Silva R.H."/>
            <person name="de Melo A.L.T.M."/>
            <person name="Pandolfi V."/>
            <person name="Bustamante F.O."/>
            <person name="Brasileiro-Vidal A.C."/>
            <person name="Benko-Iseppon A.M."/>
        </authorList>
    </citation>
    <scope>NUCLEOTIDE SEQUENCE [LARGE SCALE GENOMIC DNA]</scope>
    <source>
        <tissue evidence="1">Leaves</tissue>
    </source>
</reference>
<comment type="caution">
    <text evidence="1">The sequence shown here is derived from an EMBL/GenBank/DDBJ whole genome shotgun (WGS) entry which is preliminary data.</text>
</comment>
<sequence>MGVSIIFDGHRIDELQNRRLQKLKVYGTKPVRKLFYKIPIGFVSEHVKYDLSIIKSDADLEVLFHCRRDFLKVRTMELNVKYEDVMVSSGGSAPQPIYVPMGAVSSSTPMELVIPPMVAPHQLRWT</sequence>
<evidence type="ECO:0000313" key="2">
    <source>
        <dbReference type="Proteomes" id="UP001341840"/>
    </source>
</evidence>
<accession>A0ABU6YHC6</accession>
<keyword evidence="2" id="KW-1185">Reference proteome</keyword>
<dbReference type="EMBL" id="JASCZI010242144">
    <property type="protein sequence ID" value="MED6209817.1"/>
    <property type="molecule type" value="Genomic_DNA"/>
</dbReference>
<name>A0ABU6YHC6_9FABA</name>
<evidence type="ECO:0000313" key="1">
    <source>
        <dbReference type="EMBL" id="MED6209817.1"/>
    </source>
</evidence>